<keyword evidence="5" id="KW-1185">Reference proteome</keyword>
<evidence type="ECO:0000256" key="2">
    <source>
        <dbReference type="SAM" id="Phobius"/>
    </source>
</evidence>
<evidence type="ECO:0000259" key="3">
    <source>
        <dbReference type="PROSITE" id="PS50192"/>
    </source>
</evidence>
<feature type="transmembrane region" description="Helical" evidence="2">
    <location>
        <begin position="243"/>
        <end position="264"/>
    </location>
</feature>
<evidence type="ECO:0000256" key="1">
    <source>
        <dbReference type="SAM" id="Coils"/>
    </source>
</evidence>
<dbReference type="Gene3D" id="1.20.5.110">
    <property type="match status" value="1"/>
</dbReference>
<keyword evidence="2" id="KW-1133">Transmembrane helix</keyword>
<reference evidence="5" key="1">
    <citation type="journal article" date="2011" name="Genome Res.">
        <title>Phylogeny-wide analysis of social amoeba genomes highlights ancient origins for complex intercellular communication.</title>
        <authorList>
            <person name="Heidel A.J."/>
            <person name="Lawal H.M."/>
            <person name="Felder M."/>
            <person name="Schilde C."/>
            <person name="Helps N.R."/>
            <person name="Tunggal B."/>
            <person name="Rivero F."/>
            <person name="John U."/>
            <person name="Schleicher M."/>
            <person name="Eichinger L."/>
            <person name="Platzer M."/>
            <person name="Noegel A.A."/>
            <person name="Schaap P."/>
            <person name="Gloeckner G."/>
        </authorList>
    </citation>
    <scope>NUCLEOTIDE SEQUENCE [LARGE SCALE GENOMIC DNA]</scope>
    <source>
        <strain evidence="5">SH3</strain>
    </source>
</reference>
<keyword evidence="1" id="KW-0175">Coiled coil</keyword>
<dbReference type="PROSITE" id="PS50192">
    <property type="entry name" value="T_SNARE"/>
    <property type="match status" value="1"/>
</dbReference>
<evidence type="ECO:0000313" key="5">
    <source>
        <dbReference type="Proteomes" id="UP000007797"/>
    </source>
</evidence>
<dbReference type="SUPFAM" id="SSF58038">
    <property type="entry name" value="SNARE fusion complex"/>
    <property type="match status" value="1"/>
</dbReference>
<organism evidence="4 5">
    <name type="scientific">Cavenderia fasciculata</name>
    <name type="common">Slime mold</name>
    <name type="synonym">Dictyostelium fasciculatum</name>
    <dbReference type="NCBI Taxonomy" id="261658"/>
    <lineage>
        <taxon>Eukaryota</taxon>
        <taxon>Amoebozoa</taxon>
        <taxon>Evosea</taxon>
        <taxon>Eumycetozoa</taxon>
        <taxon>Dictyostelia</taxon>
        <taxon>Acytosteliales</taxon>
        <taxon>Cavenderiaceae</taxon>
        <taxon>Cavenderia</taxon>
    </lineage>
</organism>
<dbReference type="RefSeq" id="XP_004357603.1">
    <property type="nucleotide sequence ID" value="XM_004357546.1"/>
</dbReference>
<dbReference type="CDD" id="cd15841">
    <property type="entry name" value="SNARE_Qc"/>
    <property type="match status" value="1"/>
</dbReference>
<protein>
    <recommendedName>
        <fullName evidence="3">t-SNARE coiled-coil homology domain-containing protein</fullName>
    </recommendedName>
</protein>
<dbReference type="InterPro" id="IPR000727">
    <property type="entry name" value="T_SNARE_dom"/>
</dbReference>
<feature type="domain" description="T-SNARE coiled-coil homology" evidence="3">
    <location>
        <begin position="171"/>
        <end position="233"/>
    </location>
</feature>
<dbReference type="KEGG" id="dfa:DFA_02119"/>
<sequence length="265" mass="30605">MNSLIKRVEKIQRETVDAKDKNKQLQDEGDVDAFTLLRRKIGLDVKGIKELIKERDEAEETMPGSVRTVELSHQIRRAIIDIKADAQKLQRMYDKGQERYTKKNKENEEKLKKLELEKEVCELVWSHISELELINKKRGGERNAFIPLDPSTSSAPKQLPDIDNDDFRTLRQNDQKIDAKLDIISQHLQETEQIAKVMGDTAKRQGVMLDNLNDRADDLDTKLENINIRLSKMIKDIRKADRFIIDVILICVLLGVGGFIYSIVR</sequence>
<feature type="coiled-coil region" evidence="1">
    <location>
        <begin position="1"/>
        <end position="28"/>
    </location>
</feature>
<accession>F4PYR6</accession>
<dbReference type="Proteomes" id="UP000007797">
    <property type="component" value="Unassembled WGS sequence"/>
</dbReference>
<proteinExistence type="predicted"/>
<dbReference type="OMA" id="MYSVRER"/>
<keyword evidence="2" id="KW-0472">Membrane</keyword>
<dbReference type="STRING" id="1054147.F4PYR6"/>
<feature type="coiled-coil region" evidence="1">
    <location>
        <begin position="86"/>
        <end position="124"/>
    </location>
</feature>
<dbReference type="SMART" id="SM00397">
    <property type="entry name" value="t_SNARE"/>
    <property type="match status" value="1"/>
</dbReference>
<evidence type="ECO:0000313" key="4">
    <source>
        <dbReference type="EMBL" id="EGG19332.1"/>
    </source>
</evidence>
<dbReference type="GeneID" id="14871380"/>
<keyword evidence="2" id="KW-0812">Transmembrane</keyword>
<dbReference type="EMBL" id="GL883015">
    <property type="protein sequence ID" value="EGG19332.1"/>
    <property type="molecule type" value="Genomic_DNA"/>
</dbReference>
<gene>
    <name evidence="4" type="ORF">DFA_02119</name>
</gene>
<dbReference type="OrthoDB" id="29755at2759"/>
<name>F4PYR6_CACFS</name>
<dbReference type="AlphaFoldDB" id="F4PYR6"/>